<evidence type="ECO:0000256" key="6">
    <source>
        <dbReference type="ARBA" id="ARBA00022519"/>
    </source>
</evidence>
<keyword evidence="8 13" id="KW-0812">Transmembrane</keyword>
<dbReference type="InterPro" id="IPR004513">
    <property type="entry name" value="FtsX"/>
</dbReference>
<dbReference type="PANTHER" id="PTHR47755">
    <property type="entry name" value="CELL DIVISION PROTEIN FTSX"/>
    <property type="match status" value="1"/>
</dbReference>
<dbReference type="InterPro" id="IPR047590">
    <property type="entry name" value="FtsX_proteobact-type"/>
</dbReference>
<dbReference type="Pfam" id="PF02687">
    <property type="entry name" value="FtsX"/>
    <property type="match status" value="1"/>
</dbReference>
<dbReference type="GO" id="GO:0005886">
    <property type="term" value="C:plasma membrane"/>
    <property type="evidence" value="ECO:0007669"/>
    <property type="project" value="UniProtKB-SubCell"/>
</dbReference>
<evidence type="ECO:0000256" key="10">
    <source>
        <dbReference type="ARBA" id="ARBA00023136"/>
    </source>
</evidence>
<comment type="subunit">
    <text evidence="3">Forms a membrane-associated complex with FtsE.</text>
</comment>
<evidence type="ECO:0000259" key="14">
    <source>
        <dbReference type="Pfam" id="PF02687"/>
    </source>
</evidence>
<dbReference type="GO" id="GO:0051301">
    <property type="term" value="P:cell division"/>
    <property type="evidence" value="ECO:0007669"/>
    <property type="project" value="UniProtKB-KW"/>
</dbReference>
<keyword evidence="10 12" id="KW-0472">Membrane</keyword>
<reference evidence="16" key="1">
    <citation type="journal article" date="2021" name="Arch. Microbiol.">
        <title>Methyloradius palustris gen. nov., sp. nov., a methanol-oxidizing bacterium isolated from snow.</title>
        <authorList>
            <person name="Miyadera T."/>
            <person name="Kojima H."/>
            <person name="Fukui M."/>
        </authorList>
    </citation>
    <scope>NUCLEOTIDE SEQUENCE</scope>
    <source>
        <strain evidence="16">Zm11</strain>
    </source>
</reference>
<evidence type="ECO:0000256" key="8">
    <source>
        <dbReference type="ARBA" id="ARBA00022692"/>
    </source>
</evidence>
<keyword evidence="17" id="KW-1185">Reference proteome</keyword>
<keyword evidence="5 12" id="KW-1003">Cell membrane</keyword>
<evidence type="ECO:0000256" key="11">
    <source>
        <dbReference type="ARBA" id="ARBA00023306"/>
    </source>
</evidence>
<dbReference type="PIRSF" id="PIRSF003097">
    <property type="entry name" value="FtsX"/>
    <property type="match status" value="1"/>
</dbReference>
<evidence type="ECO:0000313" key="16">
    <source>
        <dbReference type="EMBL" id="BCM24552.1"/>
    </source>
</evidence>
<comment type="function">
    <text evidence="12">Part of the ABC transporter FtsEX involved in cellular division.</text>
</comment>
<dbReference type="Pfam" id="PF18075">
    <property type="entry name" value="FtsX_ECD"/>
    <property type="match status" value="1"/>
</dbReference>
<evidence type="ECO:0000256" key="9">
    <source>
        <dbReference type="ARBA" id="ARBA00022989"/>
    </source>
</evidence>
<feature type="domain" description="ABC3 transporter permease C-terminal" evidence="14">
    <location>
        <begin position="178"/>
        <end position="295"/>
    </location>
</feature>
<keyword evidence="6 12" id="KW-0997">Cell inner membrane</keyword>
<feature type="transmembrane region" description="Helical" evidence="13">
    <location>
        <begin position="174"/>
        <end position="194"/>
    </location>
</feature>
<feature type="transmembrane region" description="Helical" evidence="13">
    <location>
        <begin position="222"/>
        <end position="250"/>
    </location>
</feature>
<dbReference type="KEGG" id="mpau:ZMTM_08110"/>
<dbReference type="AlphaFoldDB" id="A0A8D5JYB4"/>
<dbReference type="EMBL" id="AP024110">
    <property type="protein sequence ID" value="BCM24552.1"/>
    <property type="molecule type" value="Genomic_DNA"/>
</dbReference>
<evidence type="ECO:0000256" key="5">
    <source>
        <dbReference type="ARBA" id="ARBA00022475"/>
    </source>
</evidence>
<sequence>MKQWLNQHQQALQIVLTRMRHNLLATLLMFCVMGVTLCLPGILYVIVDNLNRLAGDIKGEPQISLFLKQDIKSDTTADLDTKLSEHAAVKTYRFVSKDAAWQDLQATSGATEIAHNLEKNPLPDAYFVTPKNIEPAAIEALQQEMQQWPGVEIAQADANWVKRLYAMLELGKKAILALVLLLGFALIAIIGNTIRLQILTQREEIEVSRLIGATDRFIRRPFLYAGAIYGLGGGLAATLFLASVITLFNSSVTEIAASYGSNFHLALPDFATSVVMIASALSLGWIGSYIAVGRSLSKLN</sequence>
<accession>A0A8D5JYB4</accession>
<proteinExistence type="inferred from homology"/>
<dbReference type="PANTHER" id="PTHR47755:SF1">
    <property type="entry name" value="CELL DIVISION PROTEIN FTSX"/>
    <property type="match status" value="1"/>
</dbReference>
<dbReference type="GO" id="GO:0032153">
    <property type="term" value="C:cell division site"/>
    <property type="evidence" value="ECO:0007669"/>
    <property type="project" value="TreeGrafter"/>
</dbReference>
<evidence type="ECO:0000259" key="15">
    <source>
        <dbReference type="Pfam" id="PF18075"/>
    </source>
</evidence>
<evidence type="ECO:0000256" key="12">
    <source>
        <dbReference type="PIRNR" id="PIRNR003097"/>
    </source>
</evidence>
<dbReference type="InterPro" id="IPR003838">
    <property type="entry name" value="ABC3_permease_C"/>
</dbReference>
<feature type="transmembrane region" description="Helical" evidence="13">
    <location>
        <begin position="270"/>
        <end position="292"/>
    </location>
</feature>
<dbReference type="NCBIfam" id="TIGR00439">
    <property type="entry name" value="FtsX_Gneg"/>
    <property type="match status" value="1"/>
</dbReference>
<keyword evidence="7 12" id="KW-0132">Cell division</keyword>
<comment type="similarity">
    <text evidence="2 12">Belongs to the ABC-4 integral membrane protein family. FtsX subfamily.</text>
</comment>
<dbReference type="Gene3D" id="3.30.70.3040">
    <property type="match status" value="1"/>
</dbReference>
<evidence type="ECO:0000256" key="1">
    <source>
        <dbReference type="ARBA" id="ARBA00004429"/>
    </source>
</evidence>
<feature type="domain" description="FtsX extracellular" evidence="15">
    <location>
        <begin position="62"/>
        <end position="152"/>
    </location>
</feature>
<dbReference type="InterPro" id="IPR040690">
    <property type="entry name" value="FtsX_ECD"/>
</dbReference>
<evidence type="ECO:0000256" key="7">
    <source>
        <dbReference type="ARBA" id="ARBA00022618"/>
    </source>
</evidence>
<evidence type="ECO:0000256" key="13">
    <source>
        <dbReference type="SAM" id="Phobius"/>
    </source>
</evidence>
<comment type="subcellular location">
    <subcellularLocation>
        <location evidence="1">Cell inner membrane</location>
        <topology evidence="1">Multi-pass membrane protein</topology>
    </subcellularLocation>
</comment>
<protein>
    <recommendedName>
        <fullName evidence="4 12">Cell division protein FtsX</fullName>
    </recommendedName>
</protein>
<gene>
    <name evidence="16" type="primary">ftsX</name>
    <name evidence="16" type="ORF">ZMTM_08110</name>
</gene>
<evidence type="ECO:0000256" key="2">
    <source>
        <dbReference type="ARBA" id="ARBA00007379"/>
    </source>
</evidence>
<dbReference type="Proteomes" id="UP000826722">
    <property type="component" value="Chromosome"/>
</dbReference>
<feature type="transmembrane region" description="Helical" evidence="13">
    <location>
        <begin position="21"/>
        <end position="47"/>
    </location>
</feature>
<organism evidence="16 17">
    <name type="scientific">Methyloradius palustris</name>
    <dbReference type="NCBI Taxonomy" id="2778876"/>
    <lineage>
        <taxon>Bacteria</taxon>
        <taxon>Pseudomonadati</taxon>
        <taxon>Pseudomonadota</taxon>
        <taxon>Betaproteobacteria</taxon>
        <taxon>Nitrosomonadales</taxon>
        <taxon>Methylophilaceae</taxon>
        <taxon>Methyloradius</taxon>
    </lineage>
</organism>
<evidence type="ECO:0000256" key="3">
    <source>
        <dbReference type="ARBA" id="ARBA00011160"/>
    </source>
</evidence>
<keyword evidence="11 12" id="KW-0131">Cell cycle</keyword>
<evidence type="ECO:0000256" key="4">
    <source>
        <dbReference type="ARBA" id="ARBA00021907"/>
    </source>
</evidence>
<name>A0A8D5JYB4_9PROT</name>
<dbReference type="RefSeq" id="WP_221765071.1">
    <property type="nucleotide sequence ID" value="NZ_AP024110.1"/>
</dbReference>
<keyword evidence="9 13" id="KW-1133">Transmembrane helix</keyword>
<evidence type="ECO:0000313" key="17">
    <source>
        <dbReference type="Proteomes" id="UP000826722"/>
    </source>
</evidence>